<protein>
    <recommendedName>
        <fullName evidence="1">ATP-grasp domain-containing protein</fullName>
    </recommendedName>
</protein>
<feature type="domain" description="ATP-grasp" evidence="1">
    <location>
        <begin position="6"/>
        <end position="47"/>
    </location>
</feature>
<keyword evidence="3" id="KW-1185">Reference proteome</keyword>
<dbReference type="Proteomes" id="UP001611415">
    <property type="component" value="Unassembled WGS sequence"/>
</dbReference>
<reference evidence="2 3" key="1">
    <citation type="submission" date="2024-10" db="EMBL/GenBank/DDBJ databases">
        <title>The Natural Products Discovery Center: Release of the First 8490 Sequenced Strains for Exploring Actinobacteria Biosynthetic Diversity.</title>
        <authorList>
            <person name="Kalkreuter E."/>
            <person name="Kautsar S.A."/>
            <person name="Yang D."/>
            <person name="Bader C.D."/>
            <person name="Teijaro C.N."/>
            <person name="Fluegel L."/>
            <person name="Davis C.M."/>
            <person name="Simpson J.R."/>
            <person name="Lauterbach L."/>
            <person name="Steele A.D."/>
            <person name="Gui C."/>
            <person name="Meng S."/>
            <person name="Li G."/>
            <person name="Viehrig K."/>
            <person name="Ye F."/>
            <person name="Su P."/>
            <person name="Kiefer A.F."/>
            <person name="Nichols A."/>
            <person name="Cepeda A.J."/>
            <person name="Yan W."/>
            <person name="Fan B."/>
            <person name="Jiang Y."/>
            <person name="Adhikari A."/>
            <person name="Zheng C.-J."/>
            <person name="Schuster L."/>
            <person name="Cowan T.M."/>
            <person name="Smanski M.J."/>
            <person name="Chevrette M.G."/>
            <person name="De Carvalho L.P.S."/>
            <person name="Shen B."/>
        </authorList>
    </citation>
    <scope>NUCLEOTIDE SEQUENCE [LARGE SCALE GENOMIC DNA]</scope>
    <source>
        <strain evidence="2 3">NPDC019275</strain>
    </source>
</reference>
<dbReference type="InterPro" id="IPR041261">
    <property type="entry name" value="R2K_2"/>
</dbReference>
<accession>A0ABW7WW90</accession>
<organism evidence="2 3">
    <name type="scientific">Nocardia xishanensis</name>
    <dbReference type="NCBI Taxonomy" id="238964"/>
    <lineage>
        <taxon>Bacteria</taxon>
        <taxon>Bacillati</taxon>
        <taxon>Actinomycetota</taxon>
        <taxon>Actinomycetes</taxon>
        <taxon>Mycobacteriales</taxon>
        <taxon>Nocardiaceae</taxon>
        <taxon>Nocardia</taxon>
    </lineage>
</organism>
<dbReference type="EMBL" id="JBIRYO010000003">
    <property type="protein sequence ID" value="MFI2473104.1"/>
    <property type="molecule type" value="Genomic_DNA"/>
</dbReference>
<evidence type="ECO:0000259" key="1">
    <source>
        <dbReference type="Pfam" id="PF18299"/>
    </source>
</evidence>
<evidence type="ECO:0000313" key="3">
    <source>
        <dbReference type="Proteomes" id="UP001611415"/>
    </source>
</evidence>
<name>A0ABW7WW90_9NOCA</name>
<sequence>MHGSGSAPKAYGIDYGAPADNETALLEANDCYALGAYDIAADRYTELVMQRWNALLSHAR</sequence>
<evidence type="ECO:0000313" key="2">
    <source>
        <dbReference type="EMBL" id="MFI2473104.1"/>
    </source>
</evidence>
<proteinExistence type="predicted"/>
<gene>
    <name evidence="2" type="ORF">ACH49W_06960</name>
</gene>
<dbReference type="RefSeq" id="WP_364823432.1">
    <property type="nucleotide sequence ID" value="NZ_JBFAYM010000010.1"/>
</dbReference>
<comment type="caution">
    <text evidence="2">The sequence shown here is derived from an EMBL/GenBank/DDBJ whole genome shotgun (WGS) entry which is preliminary data.</text>
</comment>
<dbReference type="Pfam" id="PF18299">
    <property type="entry name" value="R2K_2"/>
    <property type="match status" value="1"/>
</dbReference>